<dbReference type="AlphaFoldDB" id="A0A841AGX2"/>
<keyword evidence="3" id="KW-0378">Hydrolase</keyword>
<feature type="domain" description="Endonuclease/exonuclease/phosphatase" evidence="2">
    <location>
        <begin position="109"/>
        <end position="326"/>
    </location>
</feature>
<keyword evidence="1" id="KW-1133">Transmembrane helix</keyword>
<dbReference type="GO" id="GO:0004519">
    <property type="term" value="F:endonuclease activity"/>
    <property type="evidence" value="ECO:0007669"/>
    <property type="project" value="UniProtKB-KW"/>
</dbReference>
<keyword evidence="3" id="KW-0540">Nuclease</keyword>
<dbReference type="Proteomes" id="UP000536685">
    <property type="component" value="Unassembled WGS sequence"/>
</dbReference>
<keyword evidence="3" id="KW-0269">Exonuclease</keyword>
<reference evidence="3 4" key="1">
    <citation type="submission" date="2020-08" db="EMBL/GenBank/DDBJ databases">
        <title>Sequencing the genomes of 1000 actinobacteria strains.</title>
        <authorList>
            <person name="Klenk H.-P."/>
        </authorList>
    </citation>
    <scope>NUCLEOTIDE SEQUENCE [LARGE SCALE GENOMIC DNA]</scope>
    <source>
        <strain evidence="3 4">DSM 105784</strain>
    </source>
</reference>
<organism evidence="3 4">
    <name type="scientific">Conyzicola lurida</name>
    <dbReference type="NCBI Taxonomy" id="1172621"/>
    <lineage>
        <taxon>Bacteria</taxon>
        <taxon>Bacillati</taxon>
        <taxon>Actinomycetota</taxon>
        <taxon>Actinomycetes</taxon>
        <taxon>Micrococcales</taxon>
        <taxon>Microbacteriaceae</taxon>
        <taxon>Conyzicola</taxon>
    </lineage>
</organism>
<evidence type="ECO:0000313" key="3">
    <source>
        <dbReference type="EMBL" id="MBB5842467.1"/>
    </source>
</evidence>
<evidence type="ECO:0000256" key="1">
    <source>
        <dbReference type="SAM" id="Phobius"/>
    </source>
</evidence>
<proteinExistence type="predicted"/>
<protein>
    <submittedName>
        <fullName evidence="3">Endonuclease/exonuclease/phosphatase (EEP) superfamily protein YafD</fullName>
    </submittedName>
</protein>
<keyword evidence="4" id="KW-1185">Reference proteome</keyword>
<dbReference type="InterPro" id="IPR036691">
    <property type="entry name" value="Endo/exonu/phosph_ase_sf"/>
</dbReference>
<gene>
    <name evidence="3" type="ORF">HD599_000790</name>
</gene>
<dbReference type="RefSeq" id="WP_184233829.1">
    <property type="nucleotide sequence ID" value="NZ_JACHMJ010000001.1"/>
</dbReference>
<keyword evidence="3" id="KW-0255">Endonuclease</keyword>
<accession>A0A841AGX2</accession>
<sequence length="337" mass="35355">MFRRLLAAVVLVVVAAVLLVLAWPQLFGLQQAVGVAHVVSFRAVAAVVAVGLMVIFTLIGLLFHTPRRLLAGLAVLLLVFALINTAVLSVRGFGNASAETQTESGVTVLSWNTLGDVPSADTIATIALDEGADIVTLPETTEAMALEVSILMKAEGRPMWVHTVAFDQVSKARSTSVLTSAELGEYSQDTEIGNTATLPTVVLRPDDGSGPTIISVHSVAPVPGEFDNWRADLDWLAAACSGDNVIMAGDFNSTLDHMTGLGTTAETTLGDCADTALATGNAAVGTWPTTIPALLGSPIDHIMATENWRVIGMRVLQDRDTAGSDHRPIVAQLQPAD</sequence>
<dbReference type="GO" id="GO:0004527">
    <property type="term" value="F:exonuclease activity"/>
    <property type="evidence" value="ECO:0007669"/>
    <property type="project" value="UniProtKB-KW"/>
</dbReference>
<dbReference type="InterPro" id="IPR005135">
    <property type="entry name" value="Endo/exonuclease/phosphatase"/>
</dbReference>
<dbReference type="Pfam" id="PF03372">
    <property type="entry name" value="Exo_endo_phos"/>
    <property type="match status" value="1"/>
</dbReference>
<feature type="transmembrane region" description="Helical" evidence="1">
    <location>
        <begin position="70"/>
        <end position="90"/>
    </location>
</feature>
<feature type="transmembrane region" description="Helical" evidence="1">
    <location>
        <begin position="44"/>
        <end position="63"/>
    </location>
</feature>
<dbReference type="SUPFAM" id="SSF56219">
    <property type="entry name" value="DNase I-like"/>
    <property type="match status" value="1"/>
</dbReference>
<dbReference type="EMBL" id="JACHMJ010000001">
    <property type="protein sequence ID" value="MBB5842467.1"/>
    <property type="molecule type" value="Genomic_DNA"/>
</dbReference>
<comment type="caution">
    <text evidence="3">The sequence shown here is derived from an EMBL/GenBank/DDBJ whole genome shotgun (WGS) entry which is preliminary data.</text>
</comment>
<evidence type="ECO:0000313" key="4">
    <source>
        <dbReference type="Proteomes" id="UP000536685"/>
    </source>
</evidence>
<dbReference type="Gene3D" id="3.60.10.10">
    <property type="entry name" value="Endonuclease/exonuclease/phosphatase"/>
    <property type="match status" value="1"/>
</dbReference>
<keyword evidence="1" id="KW-0472">Membrane</keyword>
<keyword evidence="1" id="KW-0812">Transmembrane</keyword>
<name>A0A841AGX2_9MICO</name>
<evidence type="ECO:0000259" key="2">
    <source>
        <dbReference type="Pfam" id="PF03372"/>
    </source>
</evidence>